<reference evidence="4 5" key="1">
    <citation type="submission" date="2023-09" db="EMBL/GenBank/DDBJ databases">
        <title>Xinfangfangia sedmenti sp. nov., isolated the sedment.</title>
        <authorList>
            <person name="Xu L."/>
        </authorList>
    </citation>
    <scope>NUCLEOTIDE SEQUENCE [LARGE SCALE GENOMIC DNA]</scope>
    <source>
        <strain evidence="4 5">LG-4</strain>
    </source>
</reference>
<dbReference type="InterPro" id="IPR036291">
    <property type="entry name" value="NAD(P)-bd_dom_sf"/>
</dbReference>
<keyword evidence="5" id="KW-1185">Reference proteome</keyword>
<evidence type="ECO:0000256" key="2">
    <source>
        <dbReference type="ARBA" id="ARBA00023027"/>
    </source>
</evidence>
<accession>A0ABU1F6S6</accession>
<evidence type="ECO:0000313" key="4">
    <source>
        <dbReference type="EMBL" id="MDR5652343.1"/>
    </source>
</evidence>
<dbReference type="Gene3D" id="3.40.50.720">
    <property type="entry name" value="NAD(P)-binding Rossmann-like Domain"/>
    <property type="match status" value="2"/>
</dbReference>
<dbReference type="Pfam" id="PF02826">
    <property type="entry name" value="2-Hacid_dh_C"/>
    <property type="match status" value="1"/>
</dbReference>
<keyword evidence="1" id="KW-0560">Oxidoreductase</keyword>
<feature type="domain" description="D-isomer specific 2-hydroxyacid dehydrogenase NAD-binding" evidence="3">
    <location>
        <begin position="108"/>
        <end position="278"/>
    </location>
</feature>
<gene>
    <name evidence="4" type="ORF">RGD00_07000</name>
</gene>
<organism evidence="4 5">
    <name type="scientific">Ruixingdingia sedimenti</name>
    <dbReference type="NCBI Taxonomy" id="3073604"/>
    <lineage>
        <taxon>Bacteria</taxon>
        <taxon>Pseudomonadati</taxon>
        <taxon>Pseudomonadota</taxon>
        <taxon>Alphaproteobacteria</taxon>
        <taxon>Rhodobacterales</taxon>
        <taxon>Paracoccaceae</taxon>
        <taxon>Ruixingdingia</taxon>
    </lineage>
</organism>
<dbReference type="PANTHER" id="PTHR43333:SF1">
    <property type="entry name" value="D-ISOMER SPECIFIC 2-HYDROXYACID DEHYDROGENASE NAD-BINDING DOMAIN-CONTAINING PROTEIN"/>
    <property type="match status" value="1"/>
</dbReference>
<comment type="caution">
    <text evidence="4">The sequence shown here is derived from an EMBL/GenBank/DDBJ whole genome shotgun (WGS) entry which is preliminary data.</text>
</comment>
<evidence type="ECO:0000256" key="1">
    <source>
        <dbReference type="ARBA" id="ARBA00023002"/>
    </source>
</evidence>
<dbReference type="EMBL" id="JAVKPH010000005">
    <property type="protein sequence ID" value="MDR5652343.1"/>
    <property type="molecule type" value="Genomic_DNA"/>
</dbReference>
<dbReference type="Proteomes" id="UP001247754">
    <property type="component" value="Unassembled WGS sequence"/>
</dbReference>
<dbReference type="RefSeq" id="WP_310456589.1">
    <property type="nucleotide sequence ID" value="NZ_JAVKPH010000005.1"/>
</dbReference>
<name>A0ABU1F6S6_9RHOB</name>
<sequence>MPLTVYFAAGARLWPVYGEHLRAALAAEGVEAEILTDTPTDPAAVDYIVFAPGGDIADFRPYTRVKAVLNLWAGVERIVGNATLTQPLCRMVDAGMTEGMVEYVTANVLRHHLGLDRYLLGQDGWNPAEEVPPLARERPVTVLGFGELGQACGRALAALNFPVTGWSRTPRATPGLTCLHGPEGLEAALRRAQILVLLLPLTAETANLLNAERLAWLPRGAAIVNPGRGPLIDDAALLAALDAGHVGHATLDVFRTEPLPEGHPFWAHPRVTVTPHIAAGTRPITAARVVAENIRRGETGQPFLHLVDRARGY</sequence>
<proteinExistence type="predicted"/>
<dbReference type="PANTHER" id="PTHR43333">
    <property type="entry name" value="2-HACID_DH_C DOMAIN-CONTAINING PROTEIN"/>
    <property type="match status" value="1"/>
</dbReference>
<evidence type="ECO:0000259" key="3">
    <source>
        <dbReference type="Pfam" id="PF02826"/>
    </source>
</evidence>
<dbReference type="InterPro" id="IPR006140">
    <property type="entry name" value="D-isomer_DH_NAD-bd"/>
</dbReference>
<dbReference type="CDD" id="cd12164">
    <property type="entry name" value="GDH_like_2"/>
    <property type="match status" value="1"/>
</dbReference>
<keyword evidence="2" id="KW-0520">NAD</keyword>
<dbReference type="SUPFAM" id="SSF51735">
    <property type="entry name" value="NAD(P)-binding Rossmann-fold domains"/>
    <property type="match status" value="1"/>
</dbReference>
<evidence type="ECO:0000313" key="5">
    <source>
        <dbReference type="Proteomes" id="UP001247754"/>
    </source>
</evidence>
<protein>
    <submittedName>
        <fullName evidence="4">Glyoxylate/hydroxypyruvate reductase A</fullName>
    </submittedName>
</protein>